<evidence type="ECO:0000313" key="1">
    <source>
        <dbReference type="EMBL" id="CAB3775211.1"/>
    </source>
</evidence>
<accession>A0A6J5FBP7</accession>
<organism evidence="1 2">
    <name type="scientific">Paraburkholderia humisilvae</name>
    <dbReference type="NCBI Taxonomy" id="627669"/>
    <lineage>
        <taxon>Bacteria</taxon>
        <taxon>Pseudomonadati</taxon>
        <taxon>Pseudomonadota</taxon>
        <taxon>Betaproteobacteria</taxon>
        <taxon>Burkholderiales</taxon>
        <taxon>Burkholderiaceae</taxon>
        <taxon>Paraburkholderia</taxon>
    </lineage>
</organism>
<reference evidence="1 2" key="1">
    <citation type="submission" date="2020-04" db="EMBL/GenBank/DDBJ databases">
        <authorList>
            <person name="De Canck E."/>
        </authorList>
    </citation>
    <scope>NUCLEOTIDE SEQUENCE [LARGE SCALE GENOMIC DNA]</scope>
    <source>
        <strain evidence="1 2">LMG 29542</strain>
    </source>
</reference>
<evidence type="ECO:0000313" key="2">
    <source>
        <dbReference type="Proteomes" id="UP000494363"/>
    </source>
</evidence>
<dbReference type="Proteomes" id="UP000494363">
    <property type="component" value="Unassembled WGS sequence"/>
</dbReference>
<proteinExistence type="predicted"/>
<sequence length="375" mass="42049">MRVHDDPRTPVAHRLQRVGARADHHIAGEQHVRLLRIDAHLVQPFVACGKAHVRQHRAALLCKPHEIEHRRALALEMRGHTDERADRHDAGAADARHQNVVRRRIEVRGRLRQRIDAHRERRGVECDARRLFQRAAFDRDEARAKAVHTRIVLVAGRLIDTALTPKRRLDGLDRQAVRLHAAIATAFTDGFVDEEPFVRVGEFALLAAAALFGRAGLVVDQHGDAVDIAQLPLHGIEFAAVMERGALRKQAVVAVILFRLVADHDEVRNALRFHLPRDLRHRDAAVDGLSACHCNCVVVENLVGDRRFCGDRLADRQNAGVEVGAVAEILEHVARLREHRMRGPVDAFAAHLDQPGRIALHPRRHEVAANTGLRD</sequence>
<gene>
    <name evidence="1" type="ORF">LMG29542_08593</name>
</gene>
<keyword evidence="2" id="KW-1185">Reference proteome</keyword>
<name>A0A6J5FBP7_9BURK</name>
<dbReference type="EMBL" id="CADIKH010000321">
    <property type="protein sequence ID" value="CAB3775211.1"/>
    <property type="molecule type" value="Genomic_DNA"/>
</dbReference>
<protein>
    <submittedName>
        <fullName evidence="1">Uncharacterized protein</fullName>
    </submittedName>
</protein>
<dbReference type="AlphaFoldDB" id="A0A6J5FBP7"/>